<sequence length="77" mass="8862">MLSPYSHSAVTVIGLRTKEKLAFIHIDGCVNPGITEMHVLLLIHSPEHLFIQWLQESSLPRRKHYYSDLLLMLHTGQ</sequence>
<evidence type="ECO:0000313" key="1">
    <source>
        <dbReference type="EMBL" id="GAU91620.1"/>
    </source>
</evidence>
<keyword evidence="2" id="KW-1185">Reference proteome</keyword>
<gene>
    <name evidence="1" type="primary">RvY_03843-1</name>
    <name evidence="1" type="synonym">RvY_03843.1</name>
    <name evidence="1" type="ORF">RvY_03843</name>
</gene>
<reference evidence="1 2" key="1">
    <citation type="journal article" date="2016" name="Nat. Commun.">
        <title>Extremotolerant tardigrade genome and improved radiotolerance of human cultured cells by tardigrade-unique protein.</title>
        <authorList>
            <person name="Hashimoto T."/>
            <person name="Horikawa D.D."/>
            <person name="Saito Y."/>
            <person name="Kuwahara H."/>
            <person name="Kozuka-Hata H."/>
            <person name="Shin-I T."/>
            <person name="Minakuchi Y."/>
            <person name="Ohishi K."/>
            <person name="Motoyama A."/>
            <person name="Aizu T."/>
            <person name="Enomoto A."/>
            <person name="Kondo K."/>
            <person name="Tanaka S."/>
            <person name="Hara Y."/>
            <person name="Koshikawa S."/>
            <person name="Sagara H."/>
            <person name="Miura T."/>
            <person name="Yokobori S."/>
            <person name="Miyagawa K."/>
            <person name="Suzuki Y."/>
            <person name="Kubo T."/>
            <person name="Oyama M."/>
            <person name="Kohara Y."/>
            <person name="Fujiyama A."/>
            <person name="Arakawa K."/>
            <person name="Katayama T."/>
            <person name="Toyoda A."/>
            <person name="Kunieda T."/>
        </authorList>
    </citation>
    <scope>NUCLEOTIDE SEQUENCE [LARGE SCALE GENOMIC DNA]</scope>
    <source>
        <strain evidence="1 2">YOKOZUNA-1</strain>
    </source>
</reference>
<dbReference type="Proteomes" id="UP000186922">
    <property type="component" value="Unassembled WGS sequence"/>
</dbReference>
<protein>
    <submittedName>
        <fullName evidence="1">Uncharacterized protein</fullName>
    </submittedName>
</protein>
<evidence type="ECO:0000313" key="2">
    <source>
        <dbReference type="Proteomes" id="UP000186922"/>
    </source>
</evidence>
<proteinExistence type="predicted"/>
<organism evidence="1 2">
    <name type="scientific">Ramazzottius varieornatus</name>
    <name type="common">Water bear</name>
    <name type="synonym">Tardigrade</name>
    <dbReference type="NCBI Taxonomy" id="947166"/>
    <lineage>
        <taxon>Eukaryota</taxon>
        <taxon>Metazoa</taxon>
        <taxon>Ecdysozoa</taxon>
        <taxon>Tardigrada</taxon>
        <taxon>Eutardigrada</taxon>
        <taxon>Parachela</taxon>
        <taxon>Hypsibioidea</taxon>
        <taxon>Ramazzottiidae</taxon>
        <taxon>Ramazzottius</taxon>
    </lineage>
</organism>
<name>A0A1D1USX2_RAMVA</name>
<accession>A0A1D1USX2</accession>
<dbReference type="EMBL" id="BDGG01000002">
    <property type="protein sequence ID" value="GAU91620.1"/>
    <property type="molecule type" value="Genomic_DNA"/>
</dbReference>
<dbReference type="AlphaFoldDB" id="A0A1D1USX2"/>
<comment type="caution">
    <text evidence="1">The sequence shown here is derived from an EMBL/GenBank/DDBJ whole genome shotgun (WGS) entry which is preliminary data.</text>
</comment>